<feature type="compositionally biased region" description="Low complexity" evidence="1">
    <location>
        <begin position="674"/>
        <end position="792"/>
    </location>
</feature>
<evidence type="ECO:0008006" key="4">
    <source>
        <dbReference type="Google" id="ProtNLM"/>
    </source>
</evidence>
<evidence type="ECO:0000313" key="2">
    <source>
        <dbReference type="EMBL" id="USQ84484.1"/>
    </source>
</evidence>
<feature type="region of interest" description="Disordered" evidence="1">
    <location>
        <begin position="659"/>
        <end position="798"/>
    </location>
</feature>
<name>A0ABY4Z6T8_9ACTN</name>
<organism evidence="2 3">
    <name type="scientific">Streptomyces phaeoluteigriseus</name>
    <dbReference type="NCBI Taxonomy" id="114686"/>
    <lineage>
        <taxon>Bacteria</taxon>
        <taxon>Bacillati</taxon>
        <taxon>Actinomycetota</taxon>
        <taxon>Actinomycetes</taxon>
        <taxon>Kitasatosporales</taxon>
        <taxon>Streptomycetaceae</taxon>
        <taxon>Streptomyces</taxon>
        <taxon>Streptomyces aurantiacus group</taxon>
    </lineage>
</organism>
<accession>A0ABY4Z6T8</accession>
<protein>
    <recommendedName>
        <fullName evidence="4">Tetratricopeptide repeat protein</fullName>
    </recommendedName>
</protein>
<dbReference type="Gene3D" id="1.25.40.10">
    <property type="entry name" value="Tetratricopeptide repeat domain"/>
    <property type="match status" value="1"/>
</dbReference>
<proteinExistence type="predicted"/>
<gene>
    <name evidence="2" type="ORF">NFX46_12195</name>
</gene>
<reference evidence="2" key="1">
    <citation type="submission" date="2022-06" db="EMBL/GenBank/DDBJ databases">
        <title>Complete genome sequence of soil microorganisms Streptomyces sp. Qhu-M197 isolated from Alpine meadows habitats on the Tibetan Plateau.</title>
        <authorList>
            <person name="Zhang B."/>
            <person name="Xiang X."/>
            <person name="Fan J."/>
        </authorList>
    </citation>
    <scope>NUCLEOTIDE SEQUENCE</scope>
    <source>
        <strain evidence="2">Qhu-M197</strain>
    </source>
</reference>
<dbReference type="RefSeq" id="WP_252548710.1">
    <property type="nucleotide sequence ID" value="NZ_CP099468.1"/>
</dbReference>
<dbReference type="Proteomes" id="UP001056374">
    <property type="component" value="Chromosome"/>
</dbReference>
<sequence length="798" mass="84429">MTADSVTADAVASRPAWLQDPTLAWRPAAHGVVLCAGHHDLVECLGPQTVEAAVDIGPPGAGYDHLCGLQELLAVLLPAVRATGPEVLERHAEVVGLLTRPEARDPEGTGRGGRFVPVSETASLGTTRRISRESHTTAGWIDRAARFLVDALPALGDRLVLVLNGFDHWDRISVRILYRTVLIADQQGRSITVRGLLDAGTLFLERFSRLRAVRVCASGPPPAPEPLRGAPRGLVVEAWRTGGPASPLRAIGDAIALQNFERADLLIAAHLEAVAAEGGRADDLADLIRLQAISEAQTGRVDTAVAKLERSLELAEKPELRAHLNYLVALLVTKRKDDTETARTYYRRGLACIDALGTPGVDAQVEKAWILNGLALGAAIDARRTDDTEKRDLLFQEAFELEFKAFRMVREMPGDSAFYLRYNLSHNLAFLLQITGRHQQAEDFLRSVSATMLGTGRPEFFVPHHYAIAVLQLRRGSHEMAAASFGAAIRVAGALRDPFHLEKLLAAAGYTDLRRGDHAGAARHYRDAARTARRLCEESAFAQDLAGLLWALTLGGSRWDRHTLTAARVWYPEVAGAYDRGVGGADLAEALTRAGAEIAPPSSKLPSYLAAVDLEGLPDRDLNRFLAGIRSQENPSRLLTEESGGTDVSGGANAVAVQGTSEAGRTAEARAPGAVPQADAQVDPQADAQAVPQADAQAEPQADPQADAQADPQANPQAEPQADAQADPQADAQIGARIGAQADAQVGAQATAGPAGSAARATSDPADPTPATAETPADPALPTALPTPATSPAGGGPR</sequence>
<evidence type="ECO:0000256" key="1">
    <source>
        <dbReference type="SAM" id="MobiDB-lite"/>
    </source>
</evidence>
<dbReference type="InterPro" id="IPR011990">
    <property type="entry name" value="TPR-like_helical_dom_sf"/>
</dbReference>
<dbReference type="SUPFAM" id="SSF48452">
    <property type="entry name" value="TPR-like"/>
    <property type="match status" value="2"/>
</dbReference>
<keyword evidence="3" id="KW-1185">Reference proteome</keyword>
<evidence type="ECO:0000313" key="3">
    <source>
        <dbReference type="Proteomes" id="UP001056374"/>
    </source>
</evidence>
<dbReference type="EMBL" id="CP099468">
    <property type="protein sequence ID" value="USQ84484.1"/>
    <property type="molecule type" value="Genomic_DNA"/>
</dbReference>